<name>A0A6G6WFX9_9ACTN</name>
<gene>
    <name evidence="3" type="ORF">G5V58_17055</name>
</gene>
<dbReference type="Proteomes" id="UP000502996">
    <property type="component" value="Chromosome"/>
</dbReference>
<reference evidence="3 4" key="1">
    <citation type="submission" date="2020-02" db="EMBL/GenBank/DDBJ databases">
        <title>Full genome sequence of Nocardioides sp. R-3366.</title>
        <authorList>
            <person name="Im W.-T."/>
        </authorList>
    </citation>
    <scope>NUCLEOTIDE SEQUENCE [LARGE SCALE GENOMIC DNA]</scope>
    <source>
        <strain evidence="3 4">R-3366</strain>
    </source>
</reference>
<dbReference type="PANTHER" id="PTHR35788">
    <property type="entry name" value="EXPORTED PROTEIN-RELATED"/>
    <property type="match status" value="1"/>
</dbReference>
<dbReference type="Pfam" id="PF12229">
    <property type="entry name" value="PG_binding_4"/>
    <property type="match status" value="2"/>
</dbReference>
<dbReference type="InterPro" id="IPR052913">
    <property type="entry name" value="Glycopeptide_resist_protein"/>
</dbReference>
<feature type="domain" description="YoaR-like putative peptidoglycan binding" evidence="2">
    <location>
        <begin position="91"/>
        <end position="195"/>
    </location>
</feature>
<evidence type="ECO:0000259" key="2">
    <source>
        <dbReference type="Pfam" id="PF12229"/>
    </source>
</evidence>
<evidence type="ECO:0000313" key="3">
    <source>
        <dbReference type="EMBL" id="QIG44251.1"/>
    </source>
</evidence>
<feature type="transmembrane region" description="Helical" evidence="1">
    <location>
        <begin position="16"/>
        <end position="37"/>
    </location>
</feature>
<dbReference type="Pfam" id="PF04294">
    <property type="entry name" value="VanW"/>
    <property type="match status" value="1"/>
</dbReference>
<evidence type="ECO:0000256" key="1">
    <source>
        <dbReference type="SAM" id="Phobius"/>
    </source>
</evidence>
<organism evidence="3 4">
    <name type="scientific">Nocardioides anomalus</name>
    <dbReference type="NCBI Taxonomy" id="2712223"/>
    <lineage>
        <taxon>Bacteria</taxon>
        <taxon>Bacillati</taxon>
        <taxon>Actinomycetota</taxon>
        <taxon>Actinomycetes</taxon>
        <taxon>Propionibacteriales</taxon>
        <taxon>Nocardioidaceae</taxon>
        <taxon>Nocardioides</taxon>
    </lineage>
</organism>
<keyword evidence="4" id="KW-1185">Reference proteome</keyword>
<keyword evidence="1" id="KW-1133">Transmembrane helix</keyword>
<dbReference type="InterPro" id="IPR007391">
    <property type="entry name" value="Vancomycin_resist_VanW"/>
</dbReference>
<dbReference type="AlphaFoldDB" id="A0A6G6WFX9"/>
<protein>
    <recommendedName>
        <fullName evidence="2">YoaR-like putative peptidoglycan binding domain-containing protein</fullName>
    </recommendedName>
</protein>
<accession>A0A6G6WFX9</accession>
<proteinExistence type="predicted"/>
<dbReference type="RefSeq" id="WP_165235322.1">
    <property type="nucleotide sequence ID" value="NZ_CP049257.1"/>
</dbReference>
<keyword evidence="1" id="KW-0812">Transmembrane</keyword>
<keyword evidence="1" id="KW-0472">Membrane</keyword>
<dbReference type="KEGG" id="nano:G5V58_17055"/>
<feature type="domain" description="YoaR-like putative peptidoglycan binding" evidence="2">
    <location>
        <begin position="258"/>
        <end position="323"/>
    </location>
</feature>
<dbReference type="InterPro" id="IPR022029">
    <property type="entry name" value="YoaR-like_PG-bd"/>
</dbReference>
<sequence length="551" mass="56316">MRRVRRRGVGHEREGGWAVLAIVLAVAVVVAGGWVAAYAGATGKVPLGTHVAGVDIGGRDRYAASATLASAIRPQLEQPITVQVGTVTTQVTPAEAGISVDSVATVRQVVGKRSWDPRRIWQYYSGGDATTPVVKVDAGRMNALFDRLDEQAGQPARNAGISLAGGAVALTEPRDGAQLDRDQAATALVQAYVQGHTVARLPLRLVAPDIDGAELESAVQTLANPAVSAPVTLTFAGSQVVLQPRQYADLLSIVSQGGALTLDVDSGALAALVDPTAHDVEPVDASISLQDGTPTVVPAEAGQAFDETGVTKAFLGAVTAQGPARTVAVDPAGETEATFTDADAQALGVTTPVASFAVPVPASAGAALTAAAARLDGTLLKPGDTLSLRSRTGEVSGSVSRLATATWNAGFLAGLTDVARTGSPTYAAGLPVGRDAYVDSTADLVMRNDTGRGVLLSARVADGQVVVDAWSTKEWEVGVTVGAPYAPVARTTVTDVTPTCVASPGADGFSVDLARTFTDLADPARSRIDTVTTTYQPEPAVVCQPTLPPAQ</sequence>
<dbReference type="EMBL" id="CP049257">
    <property type="protein sequence ID" value="QIG44251.1"/>
    <property type="molecule type" value="Genomic_DNA"/>
</dbReference>
<evidence type="ECO:0000313" key="4">
    <source>
        <dbReference type="Proteomes" id="UP000502996"/>
    </source>
</evidence>
<dbReference type="PANTHER" id="PTHR35788:SF1">
    <property type="entry name" value="EXPORTED PROTEIN"/>
    <property type="match status" value="1"/>
</dbReference>